<reference evidence="5 6" key="1">
    <citation type="submission" date="2018-02" db="EMBL/GenBank/DDBJ databases">
        <title>Genomic Encyclopedia of Archaeal and Bacterial Type Strains, Phase II (KMG-II): from individual species to whole genera.</title>
        <authorList>
            <person name="Goeker M."/>
        </authorList>
    </citation>
    <scope>NUCLEOTIDE SEQUENCE [LARGE SCALE GENOMIC DNA]</scope>
    <source>
        <strain evidence="5 6">DSM 3808</strain>
    </source>
</reference>
<feature type="binding site" evidence="4">
    <location>
        <position position="37"/>
    </location>
    <ligand>
        <name>S-adenosyl-L-methionine</name>
        <dbReference type="ChEBI" id="CHEBI:59789"/>
    </ligand>
</feature>
<dbReference type="InterPro" id="IPR002935">
    <property type="entry name" value="SAM_O-MeTrfase"/>
</dbReference>
<dbReference type="Gene3D" id="3.40.50.150">
    <property type="entry name" value="Vaccinia Virus protein VP39"/>
    <property type="match status" value="1"/>
</dbReference>
<comment type="catalytic activity">
    <reaction evidence="4">
        <text>5-hydroxyuridine(34) in tRNA + S-adenosyl-L-methionine = 5-methoxyuridine(34) in tRNA + S-adenosyl-L-homocysteine + H(+)</text>
        <dbReference type="Rhea" id="RHEA:60524"/>
        <dbReference type="Rhea" id="RHEA-COMP:13381"/>
        <dbReference type="Rhea" id="RHEA-COMP:15591"/>
        <dbReference type="ChEBI" id="CHEBI:15378"/>
        <dbReference type="ChEBI" id="CHEBI:57856"/>
        <dbReference type="ChEBI" id="CHEBI:59789"/>
        <dbReference type="ChEBI" id="CHEBI:136877"/>
        <dbReference type="ChEBI" id="CHEBI:143860"/>
    </reaction>
</comment>
<comment type="similarity">
    <text evidence="4">Belongs to the class I-like SAM-binding methyltransferase superfamily. Cation-dependent O-methyltransferase family.</text>
</comment>
<dbReference type="InterPro" id="IPR029063">
    <property type="entry name" value="SAM-dependent_MTases_sf"/>
</dbReference>
<dbReference type="OrthoDB" id="9799672at2"/>
<feature type="binding site" evidence="4">
    <location>
        <position position="157"/>
    </location>
    <ligand>
        <name>Mg(2+)</name>
        <dbReference type="ChEBI" id="CHEBI:18420"/>
    </ligand>
</feature>
<keyword evidence="2 4" id="KW-0808">Transferase</keyword>
<keyword evidence="3 4" id="KW-0949">S-adenosyl-L-methionine</keyword>
<comment type="caution">
    <text evidence="5">The sequence shown here is derived from an EMBL/GenBank/DDBJ whole genome shotgun (WGS) entry which is preliminary data.</text>
</comment>
<dbReference type="PROSITE" id="PS51682">
    <property type="entry name" value="SAM_OMT_I"/>
    <property type="match status" value="1"/>
</dbReference>
<dbReference type="GO" id="GO:0008757">
    <property type="term" value="F:S-adenosylmethionine-dependent methyltransferase activity"/>
    <property type="evidence" value="ECO:0007669"/>
    <property type="project" value="TreeGrafter"/>
</dbReference>
<keyword evidence="4" id="KW-0819">tRNA processing</keyword>
<name>A0A2S6HUT1_9FIRM</name>
<evidence type="ECO:0000256" key="2">
    <source>
        <dbReference type="ARBA" id="ARBA00022679"/>
    </source>
</evidence>
<feature type="binding site" evidence="4">
    <location>
        <position position="85"/>
    </location>
    <ligand>
        <name>S-adenosyl-L-methionine</name>
        <dbReference type="ChEBI" id="CHEBI:59789"/>
    </ligand>
</feature>
<keyword evidence="1 4" id="KW-0489">Methyltransferase</keyword>
<feature type="binding site" evidence="4">
    <location>
        <position position="67"/>
    </location>
    <ligand>
        <name>S-adenosyl-L-methionine</name>
        <dbReference type="ChEBI" id="CHEBI:59789"/>
    </ligand>
</feature>
<dbReference type="GO" id="GO:0000287">
    <property type="term" value="F:magnesium ion binding"/>
    <property type="evidence" value="ECO:0007669"/>
    <property type="project" value="UniProtKB-UniRule"/>
</dbReference>
<dbReference type="InterPro" id="IPR050362">
    <property type="entry name" value="Cation-dep_OMT"/>
</dbReference>
<sequence>MIVNDRITEYIKSLETDRNGLLTEIGEKARMEGVPVIREETAAFLQTMTAAIQPQAILEVGTAVGYSALLMAEVMPRDCHITTIEKYEKRIPQAKSNFEKAGETDRITLYEGDAEEVLEGLNGPFDLVFLDAAKGQYLVWLPRILELLRPGGMLISDNVLQDGDIIESRYAVERRNRTIHTRMRDYLFELKHCDQLITSVVPIGDGITVSILKEKYERGVS</sequence>
<feature type="binding site" evidence="4">
    <location>
        <position position="131"/>
    </location>
    <ligand>
        <name>Mg(2+)</name>
        <dbReference type="ChEBI" id="CHEBI:18420"/>
    </ligand>
</feature>
<feature type="binding site" evidence="4">
    <location>
        <position position="131"/>
    </location>
    <ligand>
        <name>S-adenosyl-L-methionine</name>
        <dbReference type="ChEBI" id="CHEBI:59789"/>
    </ligand>
</feature>
<evidence type="ECO:0000256" key="4">
    <source>
        <dbReference type="HAMAP-Rule" id="MF_02217"/>
    </source>
</evidence>
<dbReference type="PANTHER" id="PTHR10509">
    <property type="entry name" value="O-METHYLTRANSFERASE-RELATED"/>
    <property type="match status" value="1"/>
</dbReference>
<dbReference type="InterPro" id="IPR043675">
    <property type="entry name" value="TrmR_methyltr"/>
</dbReference>
<dbReference type="Proteomes" id="UP000237749">
    <property type="component" value="Unassembled WGS sequence"/>
</dbReference>
<keyword evidence="4" id="KW-0460">Magnesium</keyword>
<keyword evidence="4" id="KW-0479">Metal-binding</keyword>
<evidence type="ECO:0000256" key="3">
    <source>
        <dbReference type="ARBA" id="ARBA00022691"/>
    </source>
</evidence>
<dbReference type="EMBL" id="PTJA01000004">
    <property type="protein sequence ID" value="PPK81600.1"/>
    <property type="molecule type" value="Genomic_DNA"/>
</dbReference>
<dbReference type="HAMAP" id="MF_02217">
    <property type="entry name" value="TrmR_methyltr"/>
    <property type="match status" value="1"/>
</dbReference>
<dbReference type="SUPFAM" id="SSF53335">
    <property type="entry name" value="S-adenosyl-L-methionine-dependent methyltransferases"/>
    <property type="match status" value="1"/>
</dbReference>
<dbReference type="CDD" id="cd02440">
    <property type="entry name" value="AdoMet_MTases"/>
    <property type="match status" value="1"/>
</dbReference>
<proteinExistence type="inferred from homology"/>
<feature type="binding site" evidence="4">
    <location>
        <position position="158"/>
    </location>
    <ligand>
        <name>Mg(2+)</name>
        <dbReference type="ChEBI" id="CHEBI:18420"/>
    </ligand>
</feature>
<dbReference type="PANTHER" id="PTHR10509:SF14">
    <property type="entry name" value="CAFFEOYL-COA O-METHYLTRANSFERASE 3-RELATED"/>
    <property type="match status" value="1"/>
</dbReference>
<dbReference type="GO" id="GO:0008171">
    <property type="term" value="F:O-methyltransferase activity"/>
    <property type="evidence" value="ECO:0007669"/>
    <property type="project" value="InterPro"/>
</dbReference>
<gene>
    <name evidence="4" type="primary">trmR</name>
    <name evidence="5" type="ORF">BXY41_104403</name>
</gene>
<evidence type="ECO:0000313" key="5">
    <source>
        <dbReference type="EMBL" id="PPK81600.1"/>
    </source>
</evidence>
<organism evidence="5 6">
    <name type="scientific">Lacrimispora xylanisolvens</name>
    <dbReference type="NCBI Taxonomy" id="384636"/>
    <lineage>
        <taxon>Bacteria</taxon>
        <taxon>Bacillati</taxon>
        <taxon>Bacillota</taxon>
        <taxon>Clostridia</taxon>
        <taxon>Lachnospirales</taxon>
        <taxon>Lachnospiraceae</taxon>
        <taxon>Lacrimispora</taxon>
    </lineage>
</organism>
<comment type="subunit">
    <text evidence="4">Homodimer.</text>
</comment>
<keyword evidence="6" id="KW-1185">Reference proteome</keyword>
<comment type="function">
    <text evidence="4">Catalyzes the methylation of 5-hydroxyuridine (ho5U) to form 5-methoxyuridine (mo5U) at position 34 in tRNAs.</text>
</comment>
<dbReference type="EC" id="2.1.1.-" evidence="4"/>
<feature type="binding site" evidence="4">
    <location>
        <begin position="113"/>
        <end position="114"/>
    </location>
    <ligand>
        <name>S-adenosyl-L-methionine</name>
        <dbReference type="ChEBI" id="CHEBI:59789"/>
    </ligand>
</feature>
<dbReference type="RefSeq" id="WP_104436682.1">
    <property type="nucleotide sequence ID" value="NZ_PTJA01000004.1"/>
</dbReference>
<dbReference type="Pfam" id="PF01596">
    <property type="entry name" value="Methyltransf_3"/>
    <property type="match status" value="1"/>
</dbReference>
<evidence type="ECO:0000313" key="6">
    <source>
        <dbReference type="Proteomes" id="UP000237749"/>
    </source>
</evidence>
<protein>
    <recommendedName>
        <fullName evidence="4">tRNA 5-hydroxyuridine methyltransferase</fullName>
        <ecNumber evidence="4">2.1.1.-</ecNumber>
    </recommendedName>
    <alternativeName>
        <fullName evidence="4">ho5U methyltransferase</fullName>
    </alternativeName>
</protein>
<dbReference type="GO" id="GO:0030488">
    <property type="term" value="P:tRNA methylation"/>
    <property type="evidence" value="ECO:0007669"/>
    <property type="project" value="UniProtKB-UniRule"/>
</dbReference>
<evidence type="ECO:0000256" key="1">
    <source>
        <dbReference type="ARBA" id="ARBA00022603"/>
    </source>
</evidence>
<accession>A0A2S6HUT1</accession>
<dbReference type="AlphaFoldDB" id="A0A2S6HUT1"/>
<dbReference type="GO" id="GO:0016300">
    <property type="term" value="F:tRNA (uridine) methyltransferase activity"/>
    <property type="evidence" value="ECO:0007669"/>
    <property type="project" value="UniProtKB-UniRule"/>
</dbReference>